<feature type="transmembrane region" description="Helical" evidence="1">
    <location>
        <begin position="508"/>
        <end position="527"/>
    </location>
</feature>
<name>A0A495ECS5_9FLAO</name>
<keyword evidence="3" id="KW-0547">Nucleotide-binding</keyword>
<organism evidence="3 4">
    <name type="scientific">Maribacter vaceletii</name>
    <dbReference type="NCBI Taxonomy" id="1206816"/>
    <lineage>
        <taxon>Bacteria</taxon>
        <taxon>Pseudomonadati</taxon>
        <taxon>Bacteroidota</taxon>
        <taxon>Flavobacteriia</taxon>
        <taxon>Flavobacteriales</taxon>
        <taxon>Flavobacteriaceae</taxon>
        <taxon>Maribacter</taxon>
    </lineage>
</organism>
<dbReference type="PANTHER" id="PTHR47396:SF1">
    <property type="entry name" value="ATP-DEPENDENT HELICASE IRC3-RELATED"/>
    <property type="match status" value="1"/>
</dbReference>
<dbReference type="InterPro" id="IPR003593">
    <property type="entry name" value="AAA+_ATPase"/>
</dbReference>
<feature type="transmembrane region" description="Helical" evidence="1">
    <location>
        <begin position="662"/>
        <end position="681"/>
    </location>
</feature>
<sequence length="878" mass="100735">MIPSLQSLSFKYPWRTYQGAFLAHFNEHIKDNHLHVIAPPGSGKTLLGLEIVRQLGKKTLILAPTLTIRNQWENRLQEFFTLENSFKAFSFAISKPSDVTFSTYQGLHSFFKKQQSQEAFLNFFKEQGIQTLVLDEAHHLKNEWWKCLNTIKQELNLTVVALTATPPYDSGSAEVQRYFDLCGPIDDEIAVPDLVKEGDLCAHQDFVHLSLPDDSTINYIYEFRQKVAQLLEELQLDVAFRELIKNHRFLNQTETYLEDIYQNPTYFSALLIYLQSINFPVATDKLEVLGFNEKELVDFPALTTHWLRILLNYLFFQDRENLEAYEVELKKWEKKLRKLGVLKTKRIDLIGSELFYQTLSTSASKLNSIVAITEASEKDLRVELRAVVLTDYIRKEYLNPKKEDVSKINKIGVLPIFHRLKVSNVNKKTIGILTGSLVIISTTAKDKLEERHLHIKFNFQELESDSDFVILQSANSGETTVVEIITDLFQDGIINILIGTKSLLGEGWDAPAINTLILASFVGSFVSSNQMRGRAIRSQQGNPNKTAVIWHLACIDPTDENNGKDFETLTRRFDAFMGISKENPVYIESGLDRLSISKIYTGEEVSKANKETLFAASNREKIKSKWQQAVLKGTGLQRELKKYHTSKKPFVEQKKLLYKDMVTYGFIEIVAMLTFFLPEFLLKNMTVLLTRGWLQFIYALLSAFVFGFGIKTYKAIKLYVTYGKIHKHVAKMGWAVVHTMQELGYTSTAKSKLQVETNLDAYGTVSCVLLGASNYESSIFITALEEIIAPIENPRYLLLNKHWFKKRFGIENFFVVPTIFGDKKERALLFLKHWEENIGNAQLIYTRQKKGRGILLRARILHITNAQEKVTKKAVIWN</sequence>
<dbReference type="CDD" id="cd18785">
    <property type="entry name" value="SF2_C"/>
    <property type="match status" value="1"/>
</dbReference>
<keyword evidence="1" id="KW-0812">Transmembrane</keyword>
<dbReference type="RefSeq" id="WP_121065686.1">
    <property type="nucleotide sequence ID" value="NZ_RBIQ01000007.1"/>
</dbReference>
<dbReference type="GO" id="GO:0003677">
    <property type="term" value="F:DNA binding"/>
    <property type="evidence" value="ECO:0007669"/>
    <property type="project" value="InterPro"/>
</dbReference>
<keyword evidence="3" id="KW-0378">Hydrolase</keyword>
<dbReference type="GO" id="GO:0005829">
    <property type="term" value="C:cytosol"/>
    <property type="evidence" value="ECO:0007669"/>
    <property type="project" value="TreeGrafter"/>
</dbReference>
<dbReference type="SUPFAM" id="SSF52540">
    <property type="entry name" value="P-loop containing nucleoside triphosphate hydrolases"/>
    <property type="match status" value="1"/>
</dbReference>
<protein>
    <submittedName>
        <fullName evidence="3">Helicase-like protein</fullName>
    </submittedName>
</protein>
<comment type="caution">
    <text evidence="3">The sequence shown here is derived from an EMBL/GenBank/DDBJ whole genome shotgun (WGS) entry which is preliminary data.</text>
</comment>
<evidence type="ECO:0000313" key="3">
    <source>
        <dbReference type="EMBL" id="RKR14672.1"/>
    </source>
</evidence>
<evidence type="ECO:0000259" key="2">
    <source>
        <dbReference type="PROSITE" id="PS51192"/>
    </source>
</evidence>
<feature type="transmembrane region" description="Helical" evidence="1">
    <location>
        <begin position="693"/>
        <end position="710"/>
    </location>
</feature>
<dbReference type="InterPro" id="IPR027417">
    <property type="entry name" value="P-loop_NTPase"/>
</dbReference>
<accession>A0A495ECS5</accession>
<dbReference type="Gene3D" id="3.40.50.300">
    <property type="entry name" value="P-loop containing nucleotide triphosphate hydrolases"/>
    <property type="match status" value="2"/>
</dbReference>
<dbReference type="GO" id="GO:0004386">
    <property type="term" value="F:helicase activity"/>
    <property type="evidence" value="ECO:0007669"/>
    <property type="project" value="UniProtKB-KW"/>
</dbReference>
<keyword evidence="3" id="KW-0347">Helicase</keyword>
<reference evidence="3 4" key="1">
    <citation type="submission" date="2018-10" db="EMBL/GenBank/DDBJ databases">
        <title>Genomic Encyclopedia of Archaeal and Bacterial Type Strains, Phase II (KMG-II): from individual species to whole genera.</title>
        <authorList>
            <person name="Goeker M."/>
        </authorList>
    </citation>
    <scope>NUCLEOTIDE SEQUENCE [LARGE SCALE GENOMIC DNA]</scope>
    <source>
        <strain evidence="3 4">DSM 25230</strain>
    </source>
</reference>
<dbReference type="SMART" id="SM00382">
    <property type="entry name" value="AAA"/>
    <property type="match status" value="1"/>
</dbReference>
<gene>
    <name evidence="3" type="ORF">CLV91_0750</name>
</gene>
<dbReference type="InterPro" id="IPR050742">
    <property type="entry name" value="Helicase_Restrict-Modif_Enz"/>
</dbReference>
<dbReference type="PROSITE" id="PS51192">
    <property type="entry name" value="HELICASE_ATP_BIND_1"/>
    <property type="match status" value="1"/>
</dbReference>
<dbReference type="GO" id="GO:0016787">
    <property type="term" value="F:hydrolase activity"/>
    <property type="evidence" value="ECO:0007669"/>
    <property type="project" value="InterPro"/>
</dbReference>
<evidence type="ECO:0000313" key="4">
    <source>
        <dbReference type="Proteomes" id="UP000269412"/>
    </source>
</evidence>
<dbReference type="PANTHER" id="PTHR47396">
    <property type="entry name" value="TYPE I RESTRICTION ENZYME ECOKI R PROTEIN"/>
    <property type="match status" value="1"/>
</dbReference>
<evidence type="ECO:0000256" key="1">
    <source>
        <dbReference type="SAM" id="Phobius"/>
    </source>
</evidence>
<dbReference type="AlphaFoldDB" id="A0A495ECS5"/>
<keyword evidence="4" id="KW-1185">Reference proteome</keyword>
<keyword evidence="3" id="KW-0067">ATP-binding</keyword>
<dbReference type="SMART" id="SM00487">
    <property type="entry name" value="DEXDc"/>
    <property type="match status" value="1"/>
</dbReference>
<dbReference type="InterPro" id="IPR014001">
    <property type="entry name" value="Helicase_ATP-bd"/>
</dbReference>
<dbReference type="Pfam" id="PF04851">
    <property type="entry name" value="ResIII"/>
    <property type="match status" value="1"/>
</dbReference>
<dbReference type="OrthoDB" id="9759819at2"/>
<dbReference type="Proteomes" id="UP000269412">
    <property type="component" value="Unassembled WGS sequence"/>
</dbReference>
<dbReference type="GO" id="GO:0005524">
    <property type="term" value="F:ATP binding"/>
    <property type="evidence" value="ECO:0007669"/>
    <property type="project" value="InterPro"/>
</dbReference>
<proteinExistence type="predicted"/>
<dbReference type="InterPro" id="IPR006935">
    <property type="entry name" value="Helicase/UvrB_N"/>
</dbReference>
<keyword evidence="1" id="KW-1133">Transmembrane helix</keyword>
<dbReference type="EMBL" id="RBIQ01000007">
    <property type="protein sequence ID" value="RKR14672.1"/>
    <property type="molecule type" value="Genomic_DNA"/>
</dbReference>
<feature type="domain" description="Helicase ATP-binding" evidence="2">
    <location>
        <begin position="25"/>
        <end position="184"/>
    </location>
</feature>
<keyword evidence="1" id="KW-0472">Membrane</keyword>